<evidence type="ECO:0000259" key="8">
    <source>
        <dbReference type="PROSITE" id="PS50200"/>
    </source>
</evidence>
<dbReference type="GO" id="GO:0007186">
    <property type="term" value="P:G protein-coupled receptor signaling pathway"/>
    <property type="evidence" value="ECO:0007669"/>
    <property type="project" value="TreeGrafter"/>
</dbReference>
<dbReference type="EMBL" id="CAJNOO010000264">
    <property type="protein sequence ID" value="CAF0882321.1"/>
    <property type="molecule type" value="Genomic_DNA"/>
</dbReference>
<dbReference type="InterPro" id="IPR035892">
    <property type="entry name" value="C2_domain_sf"/>
</dbReference>
<dbReference type="PROSITE" id="PS50009">
    <property type="entry name" value="RASGEF_CAT"/>
    <property type="match status" value="1"/>
</dbReference>
<dbReference type="Pfam" id="PF00168">
    <property type="entry name" value="C2"/>
    <property type="match status" value="1"/>
</dbReference>
<dbReference type="InterPro" id="IPR023578">
    <property type="entry name" value="Ras_GEF_dom_sf"/>
</dbReference>
<evidence type="ECO:0000259" key="5">
    <source>
        <dbReference type="PROSITE" id="PS50004"/>
    </source>
</evidence>
<evidence type="ECO:0000313" key="10">
    <source>
        <dbReference type="Proteomes" id="UP000663882"/>
    </source>
</evidence>
<dbReference type="SMART" id="SM00239">
    <property type="entry name" value="C2"/>
    <property type="match status" value="1"/>
</dbReference>
<sequence>MLSVPLTGLHSHKLKRQTNVEDDIDGQQNQPLKSLLSDNESNSSRSLSPNCHFVMDPESLSSYLDIPDTSDNSRRSSNNSVVRFIQHDLSDLCSILDMTNESENLEKAIINNDKYTVRRIIDLHENKFNLIKDHPNIGKYSTGFPINRFRSSQPVIYGNESYGSTSLTSYTDLLEAYSKQALVSYETDDPPSISSNEHHRSIIDIENKILTSNTDTLSSKFIINNLQSNPSSIYICSSINEQFENDFRSRLSSTTTYNKQTRQTTNDSPNDAPPIFKNILHVAIIYDIEAEGIDSEKPQSFENNFVHHMAIGETIVGTLWTSFDGISIEKLLDQLLKNGINQKKALSKESEDLLEDRTSRRSSSTMINSNDNLLYNLSYLSSVIHPVIIIRLLQHRIFTPLFKKKSSNINSTIESNKNISTLNKSDKIYKTRSTPTPTRTTSISNKIIKNPQLTINNDLSSIITNNSNQSTTRKWFWKNSEKSNQLNDRNLLLKNFIENDLISSSSGSLSKSGKRIHPIGDIISFEKELLNLPSFQLSDSQNPLLPSPTCLSYDFPTQFYQINSNGNILINQINSTSNRNIDSTFFLDQSKQTDHHLKSPMIENVGRNNLSSFNIPYVSVRTPSNDSNDLLTNRKSISKSISSSNNNYNKDKYFPKRMKNLFRSSKTIDNISNKFVNQNNISKSKSKSKEYLFYLSHSQPIVNQYIDNNEQIPLIQDECNRNKSNILFENKKIDLNQKGINLSVNIDCLYRSHSCNDGIIKNFETNSNKRRSLPSSNSRILSDRINLYSENKYSNDNNKSQESICSYASQIEKEHSIKSFIIEESSKNPYRKQDNDVLILIASWILRSPEDFQDYLVQKELKSFFSLLESLRSSFRSWTSQIKEILAIQETDIPLGKQIDDVTSDDINREYIKIQRDIVSGRLICSKEEASTLAALQLRLQSWPEENLDLIQEDDFDTLNIRLNDKRSSTVNSIGLYSQSSSYSDRNIFRLINIRLSNIYCCKRIDSNSHKSKKEYLPQNFRHSNQIYKLIKDKQRKLFHINDYDNPTRLKECYIRLCRNLPGYNAEIYLVKEIYEKRSKRKGNKLLCIRWDKIYLLDMKTRIICKEQRISDVEHWITSGNDFNSGINQFILEFRNKTKWILQINRTADLRAITVYLWKLVNVERFALLDKHIPLTSSLRQYSLTQQQQQINSSIKISSTYNLNNINNKSSTNYLNEHFIKKDNIENNRRKTLTGSIINSSYMNKCDNSQPYCFSSDLEELKNLFDFPEEVAIRLTDIEHEIFLSVPPLQYLRHLTLDIQYLSTNDNSTQGKNIPILVQRFQAVGSFIQQLIVSQTSFQQRKALLASILRCAITCWYIGNFNSAMQILAGLKIEAFRPLWLTITDEMSGFKLVMDAFNSNEKTPQYCDAVSRALDIPTCKVVPFFGTFLKDLRTILTSVPSITVLSNKNTQKPTENVVDIQNPDHYQTRIGVGGLINTRKMEVVNMVLKDIALFHNRHRHQPLFKCCYDIDYNKYPLESLLTDIKEKHSSTVNVPPDNNSIDKCKVLYNRNKSYRCQSITTNEFDENGMKNVSIKLIDDNDKSSISKTNIERYRSILDIDEAETYYCLNVSFYQPIAEIKHNHQVSLLSMHHIIDFNYLQMLRNGTTLILYDEDTMHTCLVTLRLELDNSTLTWTKPCWDNNRTVENVNITNKLSSESSYKSILQKRYVFRDIAFVDMDEGFIQLKYIKHIRSGIIHCDLLPIIKRYKLDHITNSENSFTIIYGQSINENKTLCFISPKLSSQIWYSSIDKLIKEYGKHRLCTDRRIVWLKNQYISYYHENERFQGPTAINAVLLFGGRQWNSNSFFSYQRDHLSSKKSYQFNKSSSYTPLIKRYQVQQDRKGSICFECESKDGLKCEEHKSRLLSRNKCKNVEYKTKSSLVFQTVKSCRLLKEHKMSNKQKSILTTNHSIYHRRRSKNSLNKKNVNNRINKECLSSPSIINESFMNFIEFVQLFKSFYFHCRRDLKDLFDKFASEINIEQDNKIKEEYNYDLLDIQRHLTGLITRNIVENCNDSNINRIYDMIAISSIPCYAISTHTPRNYLITIQQFRLFLLEHQKEEKNFDEIQQIIYRHEPNRENRLNKVLSFEGFSRYLLDKDNYAFINEYTKVNEQEMNNPLSYYYIASSHNTYLTGHQLRGESSVEMYREVLLSGCRCIELDCWDGDDGYPVIYHGRTFVSKISFKLVVEVINESAFLTSPYPVILSIENRCSLIQQSRMAQIFVKVFGDKLIKKYLFETDFNEDSLLPSPNQLKYKILIKNKKINKIHSTTHLGKQKLQLTVNYRNSIYSSPDDNDDDDDSDDDFIIDDFNYQQYQRQQSHRSNSVTDSPIYQFKKNFINQTNYQHTHHDLLYQQRRYTITNNQPRQRLKSSSSIDANHIIKQNKSNNLMAKIPTILVAKELSDIVIYTQASKFKGLTCSSISASSIGIKYVRKSGKRNIQQLVAQPSTTSTESSRSVDQVSPCHQVVSLIENKAKKLCKNQGIDMISHTETQLVRCYPSGFRVDSSNFNPLHLWTYGIQLAATNYQTLDAGQILNLSMFEQNGNCGYVLKPNVYWDKEHPQYNRFNPSIIEREGSCLELTITIISGQYLTQNTGSTTSVYIEVELIGIPIDCLSRKTKPSVKNSLNPIWQETFIFQLFLIELSFIRFNVYDTGSNHLICQRVMPVKCLRPGYRHVRLRDPTNIPLELTTLFIYSKISETILIRSSETDISTSNTPHLFRNRILRRTPDTAEIVGTSRESIQPKHKRFEVKVYGKDGRDEEFRSFAVTQYTTVEELIEMIAKTNDFIKVDETINDIILTESSKTWKKKGSSSKHTDISPRILEKYERILEVIDRVGRETVILCKKKTQTSHLLHSGFNNENWENSDETFVVTIYNISSIEKHISFRIPINSTANHLITQLMRKIYLNGVSNDYGLVEEINLNEINSRIPIKRRLINDQENLYEIQRLWTSTNSKFILVKKCQYSKINNKKSFFRSLNKQISIDQDLHQDINLDDQFKSGINNNLTLNKSLYNNRSTISSTQSLSKYNQAKRSFKTFFLTTKS</sequence>
<dbReference type="InterPro" id="IPR000008">
    <property type="entry name" value="C2_dom"/>
</dbReference>
<dbReference type="SMART" id="SM00148">
    <property type="entry name" value="PLCXc"/>
    <property type="match status" value="1"/>
</dbReference>
<evidence type="ECO:0000256" key="3">
    <source>
        <dbReference type="RuleBase" id="RU361133"/>
    </source>
</evidence>
<dbReference type="InterPro" id="IPR000159">
    <property type="entry name" value="RA_dom"/>
</dbReference>
<dbReference type="SMART" id="SM00149">
    <property type="entry name" value="PLCYc"/>
    <property type="match status" value="1"/>
</dbReference>
<dbReference type="SUPFAM" id="SSF49562">
    <property type="entry name" value="C2 domain (Calcium/lipid-binding domain, CaLB)"/>
    <property type="match status" value="1"/>
</dbReference>
<dbReference type="SUPFAM" id="SSF47473">
    <property type="entry name" value="EF-hand"/>
    <property type="match status" value="1"/>
</dbReference>
<keyword evidence="3" id="KW-0442">Lipid degradation</keyword>
<dbReference type="Pfam" id="PF00617">
    <property type="entry name" value="RasGEF"/>
    <property type="match status" value="1"/>
</dbReference>
<dbReference type="Pfam" id="PF00387">
    <property type="entry name" value="PI-PLC-Y"/>
    <property type="match status" value="1"/>
</dbReference>
<proteinExistence type="predicted"/>
<feature type="region of interest" description="Disordered" evidence="4">
    <location>
        <begin position="1"/>
        <end position="50"/>
    </location>
</feature>
<dbReference type="GO" id="GO:0005085">
    <property type="term" value="F:guanyl-nucleotide exchange factor activity"/>
    <property type="evidence" value="ECO:0007669"/>
    <property type="project" value="UniProtKB-KW"/>
</dbReference>
<feature type="domain" description="Ras-GEF" evidence="7">
    <location>
        <begin position="1267"/>
        <end position="1528"/>
    </location>
</feature>
<name>A0A813YCT0_9BILA</name>
<dbReference type="InterPro" id="IPR000909">
    <property type="entry name" value="PLipase_C_PInositol-sp_X_dom"/>
</dbReference>
<accession>A0A813YCT0</accession>
<keyword evidence="1" id="KW-0807">Transducer</keyword>
<dbReference type="Gene3D" id="1.10.840.10">
    <property type="entry name" value="Ras guanine-nucleotide exchange factors catalytic domain"/>
    <property type="match status" value="1"/>
</dbReference>
<reference evidence="9" key="1">
    <citation type="submission" date="2021-02" db="EMBL/GenBank/DDBJ databases">
        <authorList>
            <person name="Nowell W R."/>
        </authorList>
    </citation>
    <scope>NUCLEOTIDE SEQUENCE</scope>
</reference>
<dbReference type="EC" id="3.1.4.11" evidence="3"/>
<dbReference type="InterPro" id="IPR001711">
    <property type="entry name" value="PLipase_C_Pinositol-sp_Y"/>
</dbReference>
<evidence type="ECO:0000256" key="4">
    <source>
        <dbReference type="SAM" id="MobiDB-lite"/>
    </source>
</evidence>
<dbReference type="PROSITE" id="PS50007">
    <property type="entry name" value="PIPLC_X_DOMAIN"/>
    <property type="match status" value="1"/>
</dbReference>
<dbReference type="Gene3D" id="3.10.20.90">
    <property type="entry name" value="Phosphatidylinositol 3-kinase Catalytic Subunit, Chain A, domain 1"/>
    <property type="match status" value="1"/>
</dbReference>
<keyword evidence="2" id="KW-0344">Guanine-nucleotide releasing factor</keyword>
<gene>
    <name evidence="9" type="ORF">RFH988_LOCUS8034</name>
</gene>
<dbReference type="PANTHER" id="PTHR10336">
    <property type="entry name" value="PHOSPHOINOSITIDE-SPECIFIC PHOSPHOLIPASE C FAMILY PROTEIN"/>
    <property type="match status" value="1"/>
</dbReference>
<dbReference type="GO" id="GO:0051209">
    <property type="term" value="P:release of sequestered calcium ion into cytosol"/>
    <property type="evidence" value="ECO:0007669"/>
    <property type="project" value="TreeGrafter"/>
</dbReference>
<dbReference type="Gene3D" id="2.60.40.150">
    <property type="entry name" value="C2 domain"/>
    <property type="match status" value="1"/>
</dbReference>
<dbReference type="GO" id="GO:0016042">
    <property type="term" value="P:lipid catabolic process"/>
    <property type="evidence" value="ECO:0007669"/>
    <property type="project" value="UniProtKB-KW"/>
</dbReference>
<dbReference type="Pfam" id="PF00373">
    <property type="entry name" value="FERM_M"/>
    <property type="match status" value="1"/>
</dbReference>
<dbReference type="Gene3D" id="3.20.20.190">
    <property type="entry name" value="Phosphatidylinositol (PI) phosphodiesterase"/>
    <property type="match status" value="1"/>
</dbReference>
<dbReference type="SUPFAM" id="SSF48366">
    <property type="entry name" value="Ras GEF"/>
    <property type="match status" value="1"/>
</dbReference>
<feature type="domain" description="C2" evidence="5">
    <location>
        <begin position="2600"/>
        <end position="2724"/>
    </location>
</feature>
<dbReference type="Pfam" id="PF00788">
    <property type="entry name" value="RA"/>
    <property type="match status" value="1"/>
</dbReference>
<dbReference type="SMART" id="SM00147">
    <property type="entry name" value="RasGEF"/>
    <property type="match status" value="1"/>
</dbReference>
<dbReference type="PROSITE" id="PS50004">
    <property type="entry name" value="C2"/>
    <property type="match status" value="1"/>
</dbReference>
<dbReference type="GO" id="GO:0007265">
    <property type="term" value="P:Ras protein signal transduction"/>
    <property type="evidence" value="ECO:0007669"/>
    <property type="project" value="TreeGrafter"/>
</dbReference>
<dbReference type="InterPro" id="IPR036964">
    <property type="entry name" value="RASGEF_cat_dom_sf"/>
</dbReference>
<dbReference type="Pfam" id="PF09279">
    <property type="entry name" value="EF-hand_like"/>
    <property type="match status" value="1"/>
</dbReference>
<dbReference type="Proteomes" id="UP000663882">
    <property type="component" value="Unassembled WGS sequence"/>
</dbReference>
<dbReference type="PANTHER" id="PTHR10336:SF6">
    <property type="entry name" value="1-PHOSPHATIDYLINOSITOL 4,5-BISPHOSPHATE PHOSPHODIESTERASE EPSILON-1"/>
    <property type="match status" value="1"/>
</dbReference>
<comment type="caution">
    <text evidence="9">The sequence shown here is derived from an EMBL/GenBank/DDBJ whole genome shotgun (WGS) entry which is preliminary data.</text>
</comment>
<dbReference type="InterPro" id="IPR015359">
    <property type="entry name" value="PLC_EF-hand-like"/>
</dbReference>
<comment type="catalytic activity">
    <reaction evidence="3">
        <text>a 1,2-diacyl-sn-glycero-3-phospho-(1D-myo-inositol-4,5-bisphosphate) + H2O = 1D-myo-inositol 1,4,5-trisphosphate + a 1,2-diacyl-sn-glycerol + H(+)</text>
        <dbReference type="Rhea" id="RHEA:33179"/>
        <dbReference type="ChEBI" id="CHEBI:15377"/>
        <dbReference type="ChEBI" id="CHEBI:15378"/>
        <dbReference type="ChEBI" id="CHEBI:17815"/>
        <dbReference type="ChEBI" id="CHEBI:58456"/>
        <dbReference type="ChEBI" id="CHEBI:203600"/>
        <dbReference type="EC" id="3.1.4.11"/>
    </reaction>
</comment>
<dbReference type="SUPFAM" id="SSF51695">
    <property type="entry name" value="PLC-like phosphodiesterases"/>
    <property type="match status" value="1"/>
</dbReference>
<evidence type="ECO:0000313" key="9">
    <source>
        <dbReference type="EMBL" id="CAF0882321.1"/>
    </source>
</evidence>
<dbReference type="InterPro" id="IPR011992">
    <property type="entry name" value="EF-hand-dom_pair"/>
</dbReference>
<organism evidence="9 10">
    <name type="scientific">Rotaria sordida</name>
    <dbReference type="NCBI Taxonomy" id="392033"/>
    <lineage>
        <taxon>Eukaryota</taxon>
        <taxon>Metazoa</taxon>
        <taxon>Spiralia</taxon>
        <taxon>Gnathifera</taxon>
        <taxon>Rotifera</taxon>
        <taxon>Eurotatoria</taxon>
        <taxon>Bdelloidea</taxon>
        <taxon>Philodinida</taxon>
        <taxon>Philodinidae</taxon>
        <taxon>Rotaria</taxon>
    </lineage>
</organism>
<dbReference type="InterPro" id="IPR001895">
    <property type="entry name" value="RASGEF_cat_dom"/>
</dbReference>
<dbReference type="InterPro" id="IPR001192">
    <property type="entry name" value="PI-PLC_fam"/>
</dbReference>
<dbReference type="Gene3D" id="1.10.238.10">
    <property type="entry name" value="EF-hand"/>
    <property type="match status" value="1"/>
</dbReference>
<feature type="compositionally biased region" description="Low complexity" evidence="4">
    <location>
        <begin position="34"/>
        <end position="50"/>
    </location>
</feature>
<dbReference type="OrthoDB" id="10068636at2759"/>
<dbReference type="CDD" id="cd14473">
    <property type="entry name" value="FERM_B-lobe"/>
    <property type="match status" value="1"/>
</dbReference>
<dbReference type="SUPFAM" id="SSF54236">
    <property type="entry name" value="Ubiquitin-like"/>
    <property type="match status" value="1"/>
</dbReference>
<dbReference type="InterPro" id="IPR019748">
    <property type="entry name" value="FERM_central"/>
</dbReference>
<dbReference type="CDD" id="cd00275">
    <property type="entry name" value="C2_PLC_like"/>
    <property type="match status" value="1"/>
</dbReference>
<feature type="domain" description="PI-PLC Y-box" evidence="6">
    <location>
        <begin position="2440"/>
        <end position="2592"/>
    </location>
</feature>
<dbReference type="SMART" id="SM00314">
    <property type="entry name" value="RA"/>
    <property type="match status" value="2"/>
</dbReference>
<keyword evidence="3" id="KW-0443">Lipid metabolism</keyword>
<feature type="domain" description="Ras-associating" evidence="8">
    <location>
        <begin position="2921"/>
        <end position="3000"/>
    </location>
</feature>
<dbReference type="GO" id="GO:0004435">
    <property type="term" value="F:phosphatidylinositol-4,5-bisphosphate phospholipase C activity"/>
    <property type="evidence" value="ECO:0007669"/>
    <property type="project" value="UniProtKB-EC"/>
</dbReference>
<dbReference type="Pfam" id="PF00388">
    <property type="entry name" value="PI-PLC-X"/>
    <property type="match status" value="1"/>
</dbReference>
<evidence type="ECO:0000259" key="7">
    <source>
        <dbReference type="PROSITE" id="PS50009"/>
    </source>
</evidence>
<dbReference type="GO" id="GO:0048015">
    <property type="term" value="P:phosphatidylinositol-mediated signaling"/>
    <property type="evidence" value="ECO:0007669"/>
    <property type="project" value="TreeGrafter"/>
</dbReference>
<dbReference type="GO" id="GO:0046488">
    <property type="term" value="P:phosphatidylinositol metabolic process"/>
    <property type="evidence" value="ECO:0007669"/>
    <property type="project" value="TreeGrafter"/>
</dbReference>
<keyword evidence="3" id="KW-0378">Hydrolase</keyword>
<evidence type="ECO:0000259" key="6">
    <source>
        <dbReference type="PROSITE" id="PS50008"/>
    </source>
</evidence>
<evidence type="ECO:0000256" key="1">
    <source>
        <dbReference type="ARBA" id="ARBA00023224"/>
    </source>
</evidence>
<dbReference type="PROSITE" id="PS50008">
    <property type="entry name" value="PIPLC_Y_DOMAIN"/>
    <property type="match status" value="1"/>
</dbReference>
<protein>
    <recommendedName>
        <fullName evidence="3">Phosphoinositide phospholipase C</fullName>
        <ecNumber evidence="3">3.1.4.11</ecNumber>
    </recommendedName>
</protein>
<dbReference type="PRINTS" id="PR00390">
    <property type="entry name" value="PHPHLIPASEC"/>
</dbReference>
<evidence type="ECO:0000256" key="2">
    <source>
        <dbReference type="PROSITE-ProRule" id="PRU00168"/>
    </source>
</evidence>
<dbReference type="InterPro" id="IPR017946">
    <property type="entry name" value="PLC-like_Pdiesterase_TIM-brl"/>
</dbReference>
<dbReference type="InterPro" id="IPR029071">
    <property type="entry name" value="Ubiquitin-like_domsf"/>
</dbReference>
<dbReference type="PROSITE" id="PS50200">
    <property type="entry name" value="RA"/>
    <property type="match status" value="1"/>
</dbReference>